<feature type="compositionally biased region" description="Low complexity" evidence="1">
    <location>
        <begin position="61"/>
        <end position="78"/>
    </location>
</feature>
<sequence length="84" mass="9080">MSPKKAQKLTPFNVYIRWRPLPAEEGATEIQKAQSPETVVIPFHSLNLIPAARAPAEAPALGPALPLFPKSSRRTTTTGASTKM</sequence>
<organism evidence="2 3">
    <name type="scientific">Arthrobotrys musiformis</name>
    <dbReference type="NCBI Taxonomy" id="47236"/>
    <lineage>
        <taxon>Eukaryota</taxon>
        <taxon>Fungi</taxon>
        <taxon>Dikarya</taxon>
        <taxon>Ascomycota</taxon>
        <taxon>Pezizomycotina</taxon>
        <taxon>Orbiliomycetes</taxon>
        <taxon>Orbiliales</taxon>
        <taxon>Orbiliaceae</taxon>
        <taxon>Arthrobotrys</taxon>
    </lineage>
</organism>
<protein>
    <submittedName>
        <fullName evidence="2">Uncharacterized protein</fullName>
    </submittedName>
</protein>
<reference evidence="2 3" key="1">
    <citation type="submission" date="2023-08" db="EMBL/GenBank/DDBJ databases">
        <authorList>
            <person name="Palmer J.M."/>
        </authorList>
    </citation>
    <scope>NUCLEOTIDE SEQUENCE [LARGE SCALE GENOMIC DNA]</scope>
    <source>
        <strain evidence="2 3">TWF481</strain>
    </source>
</reference>
<proteinExistence type="predicted"/>
<keyword evidence="3" id="KW-1185">Reference proteome</keyword>
<feature type="region of interest" description="Disordered" evidence="1">
    <location>
        <begin position="61"/>
        <end position="84"/>
    </location>
</feature>
<dbReference type="AlphaFoldDB" id="A0AAV9VTX2"/>
<evidence type="ECO:0000313" key="3">
    <source>
        <dbReference type="Proteomes" id="UP001370758"/>
    </source>
</evidence>
<comment type="caution">
    <text evidence="2">The sequence shown here is derived from an EMBL/GenBank/DDBJ whole genome shotgun (WGS) entry which is preliminary data.</text>
</comment>
<evidence type="ECO:0000313" key="2">
    <source>
        <dbReference type="EMBL" id="KAK6495986.1"/>
    </source>
</evidence>
<dbReference type="EMBL" id="JAVHJL010000012">
    <property type="protein sequence ID" value="KAK6495986.1"/>
    <property type="molecule type" value="Genomic_DNA"/>
</dbReference>
<gene>
    <name evidence="2" type="ORF">TWF481_003031</name>
</gene>
<dbReference type="Proteomes" id="UP001370758">
    <property type="component" value="Unassembled WGS sequence"/>
</dbReference>
<accession>A0AAV9VTX2</accession>
<evidence type="ECO:0000256" key="1">
    <source>
        <dbReference type="SAM" id="MobiDB-lite"/>
    </source>
</evidence>
<name>A0AAV9VTX2_9PEZI</name>